<dbReference type="HOGENOM" id="CLU_2897130_0_0_9"/>
<protein>
    <submittedName>
        <fullName evidence="2">Uncharacterized protein</fullName>
    </submittedName>
</protein>
<evidence type="ECO:0000256" key="1">
    <source>
        <dbReference type="SAM" id="Phobius"/>
    </source>
</evidence>
<dbReference type="Proteomes" id="UP000014160">
    <property type="component" value="Unassembled WGS sequence"/>
</dbReference>
<feature type="transmembrane region" description="Helical" evidence="1">
    <location>
        <begin position="41"/>
        <end position="57"/>
    </location>
</feature>
<keyword evidence="1" id="KW-0812">Transmembrane</keyword>
<evidence type="ECO:0000313" key="2">
    <source>
        <dbReference type="EMBL" id="EOI55534.1"/>
    </source>
</evidence>
<evidence type="ECO:0000313" key="4">
    <source>
        <dbReference type="Proteomes" id="UP000013750"/>
    </source>
</evidence>
<reference evidence="3 5" key="2">
    <citation type="submission" date="2013-03" db="EMBL/GenBank/DDBJ databases">
        <title>The Genome Sequence of Enterococcus gilvus ATCC BAA-350 (PacBio/Illumina hybrid assembly).</title>
        <authorList>
            <consortium name="The Broad Institute Genomics Platform"/>
            <consortium name="The Broad Institute Genome Sequencing Center for Infectious Disease"/>
            <person name="Earl A."/>
            <person name="Russ C."/>
            <person name="Gilmore M."/>
            <person name="Surin D."/>
            <person name="Walker B."/>
            <person name="Young S."/>
            <person name="Zeng Q."/>
            <person name="Gargeya S."/>
            <person name="Fitzgerald M."/>
            <person name="Haas B."/>
            <person name="Abouelleil A."/>
            <person name="Allen A.W."/>
            <person name="Alvarado L."/>
            <person name="Arachchi H.M."/>
            <person name="Berlin A.M."/>
            <person name="Chapman S.B."/>
            <person name="Gainer-Dewar J."/>
            <person name="Goldberg J."/>
            <person name="Griggs A."/>
            <person name="Gujja S."/>
            <person name="Hansen M."/>
            <person name="Howarth C."/>
            <person name="Imamovic A."/>
            <person name="Ireland A."/>
            <person name="Larimer J."/>
            <person name="McCowan C."/>
            <person name="Murphy C."/>
            <person name="Pearson M."/>
            <person name="Poon T.W."/>
            <person name="Priest M."/>
            <person name="Roberts A."/>
            <person name="Saif S."/>
            <person name="Shea T."/>
            <person name="Sisk P."/>
            <person name="Sykes S."/>
            <person name="Wortman J."/>
            <person name="Nusbaum C."/>
            <person name="Birren B."/>
        </authorList>
    </citation>
    <scope>NUCLEOTIDE SEQUENCE [LARGE SCALE GENOMIC DNA]</scope>
    <source>
        <strain evidence="3 5">ATCC BAA-350</strain>
    </source>
</reference>
<keyword evidence="5" id="KW-1185">Reference proteome</keyword>
<dbReference type="OrthoDB" id="9954028at2"/>
<dbReference type="EMBL" id="AJDQ01000008">
    <property type="protein sequence ID" value="EOI55534.1"/>
    <property type="molecule type" value="Genomic_DNA"/>
</dbReference>
<evidence type="ECO:0000313" key="5">
    <source>
        <dbReference type="Proteomes" id="UP000014160"/>
    </source>
</evidence>
<dbReference type="RefSeq" id="WP_010781114.1">
    <property type="nucleotide sequence ID" value="NZ_ASWH01000001.1"/>
</dbReference>
<sequence>MKNKEIKQLENLGLDSEQIEIYYALVSDLSRRHTVEQAEMLALYIILSANAITNSIFDKDF</sequence>
<dbReference type="EMBL" id="ASWH01000001">
    <property type="protein sequence ID" value="EOW81923.1"/>
    <property type="molecule type" value="Genomic_DNA"/>
</dbReference>
<keyword evidence="1" id="KW-1133">Transmembrane helix</keyword>
<dbReference type="eggNOG" id="ENOG503078N">
    <property type="taxonomic scope" value="Bacteria"/>
</dbReference>
<accession>R2XKU8</accession>
<dbReference type="Proteomes" id="UP000013750">
    <property type="component" value="Unassembled WGS sequence"/>
</dbReference>
<reference evidence="2 4" key="1">
    <citation type="submission" date="2013-02" db="EMBL/GenBank/DDBJ databases">
        <title>The Genome Sequence of Enterococcus gilvus ATCC BAA-350.</title>
        <authorList>
            <consortium name="The Broad Institute Genome Sequencing Platform"/>
            <consortium name="The Broad Institute Genome Sequencing Center for Infectious Disease"/>
            <person name="Earl A.M."/>
            <person name="Gilmore M.S."/>
            <person name="Lebreton F."/>
            <person name="Walker B."/>
            <person name="Young S.K."/>
            <person name="Zeng Q."/>
            <person name="Gargeya S."/>
            <person name="Fitzgerald M."/>
            <person name="Haas B."/>
            <person name="Abouelleil A."/>
            <person name="Alvarado L."/>
            <person name="Arachchi H.M."/>
            <person name="Berlin A.M."/>
            <person name="Chapman S.B."/>
            <person name="Dewar J."/>
            <person name="Goldberg J."/>
            <person name="Griggs A."/>
            <person name="Gujja S."/>
            <person name="Hansen M."/>
            <person name="Howarth C."/>
            <person name="Imamovic A."/>
            <person name="Larimer J."/>
            <person name="McCowan C."/>
            <person name="Murphy C."/>
            <person name="Neiman D."/>
            <person name="Pearson M."/>
            <person name="Priest M."/>
            <person name="Roberts A."/>
            <person name="Saif S."/>
            <person name="Shea T."/>
            <person name="Sisk P."/>
            <person name="Sykes S."/>
            <person name="Wortman J."/>
            <person name="Nusbaum C."/>
            <person name="Birren B."/>
        </authorList>
    </citation>
    <scope>NUCLEOTIDE SEQUENCE [LARGE SCALE GENOMIC DNA]</scope>
    <source>
        <strain evidence="2 4">ATCC BAA-350</strain>
    </source>
</reference>
<proteinExistence type="predicted"/>
<evidence type="ECO:0000313" key="3">
    <source>
        <dbReference type="EMBL" id="EOW81923.1"/>
    </source>
</evidence>
<keyword evidence="1" id="KW-0472">Membrane</keyword>
<dbReference type="AlphaFoldDB" id="R2XKU8"/>
<gene>
    <name evidence="3" type="ORF">I592_01224</name>
    <name evidence="2" type="ORF">UKC_02742</name>
</gene>
<organism evidence="2 4">
    <name type="scientific">Enterococcus gilvus ATCC BAA-350</name>
    <dbReference type="NCBI Taxonomy" id="1158614"/>
    <lineage>
        <taxon>Bacteria</taxon>
        <taxon>Bacillati</taxon>
        <taxon>Bacillota</taxon>
        <taxon>Bacilli</taxon>
        <taxon>Lactobacillales</taxon>
        <taxon>Enterococcaceae</taxon>
        <taxon>Enterococcus</taxon>
    </lineage>
</organism>
<name>R2XKU8_9ENTE</name>
<comment type="caution">
    <text evidence="2">The sequence shown here is derived from an EMBL/GenBank/DDBJ whole genome shotgun (WGS) entry which is preliminary data.</text>
</comment>